<reference evidence="4 6" key="2">
    <citation type="submission" date="2018-06" db="EMBL/GenBank/DDBJ databases">
        <authorList>
            <consortium name="Pathogen Informatics"/>
            <person name="Doyle S."/>
        </authorList>
    </citation>
    <scope>NUCLEOTIDE SEQUENCE [LARGE SCALE GENOMIC DNA]</scope>
    <source>
        <strain evidence="4 6">NCTC11212</strain>
    </source>
</reference>
<name>A0AAX2IS62_9FLAO</name>
<keyword evidence="1" id="KW-0812">Transmembrane</keyword>
<dbReference type="Pfam" id="PF12158">
    <property type="entry name" value="DUF3592"/>
    <property type="match status" value="1"/>
</dbReference>
<keyword evidence="1" id="KW-0472">Membrane</keyword>
<evidence type="ECO:0000259" key="2">
    <source>
        <dbReference type="Pfam" id="PF12158"/>
    </source>
</evidence>
<proteinExistence type="predicted"/>
<gene>
    <name evidence="4" type="ORF">NCTC11212_04100</name>
    <name evidence="3" type="ORF">SAMN05421800_13119</name>
</gene>
<dbReference type="AlphaFoldDB" id="A0AAX2IS62"/>
<organism evidence="4 6">
    <name type="scientific">Chryseobacterium balustinum</name>
    <dbReference type="NCBI Taxonomy" id="246"/>
    <lineage>
        <taxon>Bacteria</taxon>
        <taxon>Pseudomonadati</taxon>
        <taxon>Bacteroidota</taxon>
        <taxon>Flavobacteriia</taxon>
        <taxon>Flavobacteriales</taxon>
        <taxon>Weeksellaceae</taxon>
        <taxon>Chryseobacterium group</taxon>
        <taxon>Chryseobacterium</taxon>
    </lineage>
</organism>
<protein>
    <submittedName>
        <fullName evidence="4">Protein of uncharacterized function (DUF3592)</fullName>
    </submittedName>
</protein>
<comment type="caution">
    <text evidence="4">The sequence shown here is derived from an EMBL/GenBank/DDBJ whole genome shotgun (WGS) entry which is preliminary data.</text>
</comment>
<keyword evidence="1" id="KW-1133">Transmembrane helix</keyword>
<evidence type="ECO:0000313" key="6">
    <source>
        <dbReference type="Proteomes" id="UP000251937"/>
    </source>
</evidence>
<feature type="transmembrane region" description="Helical" evidence="1">
    <location>
        <begin position="6"/>
        <end position="22"/>
    </location>
</feature>
<evidence type="ECO:0000256" key="1">
    <source>
        <dbReference type="SAM" id="Phobius"/>
    </source>
</evidence>
<dbReference type="EMBL" id="FUZE01000031">
    <property type="protein sequence ID" value="SKC10006.1"/>
    <property type="molecule type" value="Genomic_DNA"/>
</dbReference>
<dbReference type="InterPro" id="IPR021994">
    <property type="entry name" value="DUF3592"/>
</dbReference>
<feature type="domain" description="DUF3592" evidence="2">
    <location>
        <begin position="35"/>
        <end position="102"/>
    </location>
</feature>
<keyword evidence="5" id="KW-1185">Reference proteome</keyword>
<reference evidence="3 5" key="1">
    <citation type="submission" date="2017-02" db="EMBL/GenBank/DDBJ databases">
        <authorList>
            <person name="Varghese N."/>
            <person name="Submissions S."/>
        </authorList>
    </citation>
    <scope>NUCLEOTIDE SEQUENCE [LARGE SCALE GENOMIC DNA]</scope>
    <source>
        <strain evidence="3 5">DSM 16775</strain>
    </source>
</reference>
<dbReference type="EMBL" id="UAVR01000024">
    <property type="protein sequence ID" value="SQA92515.1"/>
    <property type="molecule type" value="Genomic_DNA"/>
</dbReference>
<sequence>MWQYYIILTLGSVFLISAIISFRHTMKFLNNGNITTATVIDLRTYRSEGEVYAPVFSFLTNDNRFVTYELPEGSDPPAWKIGETATIIYDPSNPSNASLYSYFRLFTWTLILLSIALPLLIIGGGYFIAERFLL</sequence>
<dbReference type="Proteomes" id="UP000190669">
    <property type="component" value="Unassembled WGS sequence"/>
</dbReference>
<accession>A0AAX2IS62</accession>
<evidence type="ECO:0000313" key="5">
    <source>
        <dbReference type="Proteomes" id="UP000190669"/>
    </source>
</evidence>
<feature type="transmembrane region" description="Helical" evidence="1">
    <location>
        <begin position="105"/>
        <end position="129"/>
    </location>
</feature>
<evidence type="ECO:0000313" key="4">
    <source>
        <dbReference type="EMBL" id="SQA92515.1"/>
    </source>
</evidence>
<evidence type="ECO:0000313" key="3">
    <source>
        <dbReference type="EMBL" id="SKC10006.1"/>
    </source>
</evidence>
<dbReference type="Proteomes" id="UP000251937">
    <property type="component" value="Unassembled WGS sequence"/>
</dbReference>